<keyword evidence="2" id="KW-1185">Reference proteome</keyword>
<dbReference type="PANTHER" id="PTHR36316:SF1">
    <property type="entry name" value="OS06G0213900 PROTEIN"/>
    <property type="match status" value="1"/>
</dbReference>
<evidence type="ECO:0000313" key="1">
    <source>
        <dbReference type="EMBL" id="GFP92056.1"/>
    </source>
</evidence>
<gene>
    <name evidence="1" type="ORF">PHJA_001349700</name>
</gene>
<dbReference type="PANTHER" id="PTHR36316">
    <property type="entry name" value="OS06G0213900 PROTEIN"/>
    <property type="match status" value="1"/>
</dbReference>
<name>A0A830BZ28_9LAMI</name>
<reference evidence="1" key="1">
    <citation type="submission" date="2020-07" db="EMBL/GenBank/DDBJ databases">
        <title>Ethylene signaling mediates host invasion by parasitic plants.</title>
        <authorList>
            <person name="Yoshida S."/>
        </authorList>
    </citation>
    <scope>NUCLEOTIDE SEQUENCE</scope>
    <source>
        <strain evidence="1">Okayama</strain>
    </source>
</reference>
<dbReference type="OrthoDB" id="1873983at2759"/>
<dbReference type="EMBL" id="BMAC01000265">
    <property type="protein sequence ID" value="GFP92056.1"/>
    <property type="molecule type" value="Genomic_DNA"/>
</dbReference>
<dbReference type="Proteomes" id="UP000653305">
    <property type="component" value="Unassembled WGS sequence"/>
</dbReference>
<comment type="caution">
    <text evidence="1">The sequence shown here is derived from an EMBL/GenBank/DDBJ whole genome shotgun (WGS) entry which is preliminary data.</text>
</comment>
<proteinExistence type="predicted"/>
<protein>
    <submittedName>
        <fullName evidence="1">Uncharacterized protein</fullName>
    </submittedName>
</protein>
<sequence length="79" mass="8801">MTGILLLSCRSLGQKYSIHDLTEDTAALREDQESLCARMNLIKQTLLFEAALERTGNLRLGFGSSSEMKVIERKLGNTL</sequence>
<evidence type="ECO:0000313" key="2">
    <source>
        <dbReference type="Proteomes" id="UP000653305"/>
    </source>
</evidence>
<organism evidence="1 2">
    <name type="scientific">Phtheirospermum japonicum</name>
    <dbReference type="NCBI Taxonomy" id="374723"/>
    <lineage>
        <taxon>Eukaryota</taxon>
        <taxon>Viridiplantae</taxon>
        <taxon>Streptophyta</taxon>
        <taxon>Embryophyta</taxon>
        <taxon>Tracheophyta</taxon>
        <taxon>Spermatophyta</taxon>
        <taxon>Magnoliopsida</taxon>
        <taxon>eudicotyledons</taxon>
        <taxon>Gunneridae</taxon>
        <taxon>Pentapetalae</taxon>
        <taxon>asterids</taxon>
        <taxon>lamiids</taxon>
        <taxon>Lamiales</taxon>
        <taxon>Orobanchaceae</taxon>
        <taxon>Orobanchaceae incertae sedis</taxon>
        <taxon>Phtheirospermum</taxon>
    </lineage>
</organism>
<dbReference type="AlphaFoldDB" id="A0A830BZ28"/>
<accession>A0A830BZ28</accession>